<protein>
    <recommendedName>
        <fullName evidence="1">CHAT domain-containing protein</fullName>
    </recommendedName>
</protein>
<dbReference type="Pfam" id="PF13374">
    <property type="entry name" value="TPR_10"/>
    <property type="match status" value="1"/>
</dbReference>
<sequence length="933" mass="100947">MSPRRGSGDDAIFLEAARAIVSGTGRMGTQSVPVHQAHLVGPNADTDLQVLSARQFLGMAMSGGDAVLLHAAVLLLEAACAATPARHPERDTRLWYLALARMEFCETEPNPAELAKSERLINQISPDSPKRSDALKSLADLYVRQYEALKDPADLDRAVGHLDQLLATLPKRDPDYAGVLVDLGYAHRLQYVRTGAAESMDHVVDYWERALVLITRWDANWADLATKIGIAHLTRYTLTGIMADLDRALELLDRAKTILPKRDPIRAQCFSVLGEVHRLRYERLSLKQDLDRAVEYGERAVRGQEPGADHLNNLAIAYLTRYAATGSRTDGDRAIAFGERSLNGLEGDYKLTALSNLGLAYRRRYRRNGAEADLDRAVDRGAAALALAEEGHPAAAGALTNLAVAHLLRLGQPGRTVDRQVLDRLATLAHGCSSSTPYERARAHYVVGGLALDMGVFDIAIEHLDTAVELLPLVSAREIAPLDQEYLISGQFGVVSEAVAAHCVAGDPAAAVAIAEAGRGLQAGRQLDARTDLTDLEEAHPDLARRFRESGKRLEGPDGGRRRRWAEYDELLKQIRRRRDFQYFLRPAPIEQLRSAAQGGHVVLVNAGERRGHAIIVNAEGEPRTVPLPGLNGEDARNRAADVLACTQGARSGAGRNQARELTEVLDWLWDTAAGPVVDALPETGTAPKVWWLPIGALGLLPLHAAGRPGEPGALSAMVSSYTTSLRMLKFARRPSTAAQRRQLVVALARTPGMIDLPGAAAEAASLLEQLPEALAFKDGQASAERVLKALPASTWAHFACHATADLQSPSKSGLRLHDGALPSAAIGGLWLRDAELAYLSACSTAQGGALNVDEAIHVASAFQLAGFRHVVASLWPLEDQIARRAAKAFYDRVQRSPSPDSAAETLRQVSLDIRAEHPGRPDLWATLIHYGA</sequence>
<dbReference type="Proteomes" id="UP001144313">
    <property type="component" value="Unassembled WGS sequence"/>
</dbReference>
<evidence type="ECO:0000313" key="3">
    <source>
        <dbReference type="Proteomes" id="UP001144313"/>
    </source>
</evidence>
<feature type="domain" description="CHAT" evidence="1">
    <location>
        <begin position="664"/>
        <end position="932"/>
    </location>
</feature>
<dbReference type="AlphaFoldDB" id="A0A9W6LH79"/>
<reference evidence="2" key="1">
    <citation type="submission" date="2022-12" db="EMBL/GenBank/DDBJ databases">
        <title>Reference genome sequencing for broad-spectrum identification of bacterial and archaeal isolates by mass spectrometry.</title>
        <authorList>
            <person name="Sekiguchi Y."/>
            <person name="Tourlousse D.M."/>
        </authorList>
    </citation>
    <scope>NUCLEOTIDE SEQUENCE</scope>
    <source>
        <strain evidence="2">LLR39Z86</strain>
    </source>
</reference>
<dbReference type="InterPro" id="IPR011990">
    <property type="entry name" value="TPR-like_helical_dom_sf"/>
</dbReference>
<evidence type="ECO:0000313" key="2">
    <source>
        <dbReference type="EMBL" id="GLI43005.1"/>
    </source>
</evidence>
<proteinExistence type="predicted"/>
<comment type="caution">
    <text evidence="2">The sequence shown here is derived from an EMBL/GenBank/DDBJ whole genome shotgun (WGS) entry which is preliminary data.</text>
</comment>
<dbReference type="SUPFAM" id="SSF48452">
    <property type="entry name" value="TPR-like"/>
    <property type="match status" value="2"/>
</dbReference>
<name>A0A9W6LH79_9ACTN</name>
<evidence type="ECO:0000259" key="1">
    <source>
        <dbReference type="Pfam" id="PF12770"/>
    </source>
</evidence>
<dbReference type="EMBL" id="BSDT01000001">
    <property type="protein sequence ID" value="GLI43005.1"/>
    <property type="molecule type" value="Genomic_DNA"/>
</dbReference>
<keyword evidence="3" id="KW-1185">Reference proteome</keyword>
<organism evidence="2 3">
    <name type="scientific">Glycomyces algeriensis</name>
    <dbReference type="NCBI Taxonomy" id="256037"/>
    <lineage>
        <taxon>Bacteria</taxon>
        <taxon>Bacillati</taxon>
        <taxon>Actinomycetota</taxon>
        <taxon>Actinomycetes</taxon>
        <taxon>Glycomycetales</taxon>
        <taxon>Glycomycetaceae</taxon>
        <taxon>Glycomyces</taxon>
    </lineage>
</organism>
<accession>A0A9W6LH79</accession>
<gene>
    <name evidence="2" type="ORF">GALLR39Z86_28550</name>
</gene>
<dbReference type="Pfam" id="PF12770">
    <property type="entry name" value="CHAT"/>
    <property type="match status" value="1"/>
</dbReference>
<dbReference type="Gene3D" id="1.25.40.10">
    <property type="entry name" value="Tetratricopeptide repeat domain"/>
    <property type="match status" value="2"/>
</dbReference>
<dbReference type="InterPro" id="IPR024983">
    <property type="entry name" value="CHAT_dom"/>
</dbReference>
<dbReference type="RefSeq" id="WP_270113334.1">
    <property type="nucleotide sequence ID" value="NZ_BAAAOL010000017.1"/>
</dbReference>